<dbReference type="PROSITE" id="PS00061">
    <property type="entry name" value="ADH_SHORT"/>
    <property type="match status" value="1"/>
</dbReference>
<feature type="domain" description="NAD(P)-binding" evidence="1">
    <location>
        <begin position="5"/>
        <end position="311"/>
    </location>
</feature>
<dbReference type="Pfam" id="PF16363">
    <property type="entry name" value="GDP_Man_Dehyd"/>
    <property type="match status" value="1"/>
</dbReference>
<dbReference type="InterPro" id="IPR016040">
    <property type="entry name" value="NAD(P)-bd_dom"/>
</dbReference>
<evidence type="ECO:0000313" key="3">
    <source>
        <dbReference type="Proteomes" id="UP000612233"/>
    </source>
</evidence>
<dbReference type="AlphaFoldDB" id="A0A927BCP9"/>
<dbReference type="SUPFAM" id="SSF51735">
    <property type="entry name" value="NAD(P)-binding Rossmann-fold domains"/>
    <property type="match status" value="1"/>
</dbReference>
<dbReference type="InterPro" id="IPR036291">
    <property type="entry name" value="NAD(P)-bd_dom_sf"/>
</dbReference>
<name>A0A927BCP9_9BACT</name>
<dbReference type="PANTHER" id="PTHR43000">
    <property type="entry name" value="DTDP-D-GLUCOSE 4,6-DEHYDRATASE-RELATED"/>
    <property type="match status" value="1"/>
</dbReference>
<accession>A0A927BCP9</accession>
<organism evidence="2 3">
    <name type="scientific">Hymenobacter montanus</name>
    <dbReference type="NCBI Taxonomy" id="2771359"/>
    <lineage>
        <taxon>Bacteria</taxon>
        <taxon>Pseudomonadati</taxon>
        <taxon>Bacteroidota</taxon>
        <taxon>Cytophagia</taxon>
        <taxon>Cytophagales</taxon>
        <taxon>Hymenobacteraceae</taxon>
        <taxon>Hymenobacter</taxon>
    </lineage>
</organism>
<sequence>MATVLITGCAGFIGSHLCERLLREEYRVIGIDNFDPFYPRAIKEANLAGFVAHPRFTFHEADVRHGPVALAANISEPVDVVVHLAAKAGVGPSLREPAAYLETNLLGTTHVLEWMREHEVRRLVFASSSSVYGNTPEQPFREAAALRGLSPYAASKIAAEELTFTYHHLYAFSVLCTRFFTVYGPRQRPDLAIHKFARLLRAGRPVPVFGDGHSSRDYTFVADTVDGVSRAVAYLLAHETPVYEALNLGNHHPVPLLQLIEAVGTAVGVEPQLDFRSPQPGDVEATYADIRKAHRLLGYEPRTTLSEGLRQFVAWLDAGRPQRPRYRLRKADLLY</sequence>
<proteinExistence type="predicted"/>
<keyword evidence="3" id="KW-1185">Reference proteome</keyword>
<evidence type="ECO:0000259" key="1">
    <source>
        <dbReference type="Pfam" id="PF16363"/>
    </source>
</evidence>
<dbReference type="PRINTS" id="PR01713">
    <property type="entry name" value="NUCEPIMERASE"/>
</dbReference>
<evidence type="ECO:0000313" key="2">
    <source>
        <dbReference type="EMBL" id="MBD2767699.1"/>
    </source>
</evidence>
<dbReference type="RefSeq" id="WP_191004518.1">
    <property type="nucleotide sequence ID" value="NZ_JACXAD010000006.1"/>
</dbReference>
<dbReference type="Proteomes" id="UP000612233">
    <property type="component" value="Unassembled WGS sequence"/>
</dbReference>
<dbReference type="EMBL" id="JACXAD010000006">
    <property type="protein sequence ID" value="MBD2767699.1"/>
    <property type="molecule type" value="Genomic_DNA"/>
</dbReference>
<dbReference type="Gene3D" id="3.90.25.10">
    <property type="entry name" value="UDP-galactose 4-epimerase, domain 1"/>
    <property type="match status" value="1"/>
</dbReference>
<dbReference type="InterPro" id="IPR020904">
    <property type="entry name" value="Sc_DH/Rdtase_CS"/>
</dbReference>
<dbReference type="Gene3D" id="3.40.50.720">
    <property type="entry name" value="NAD(P)-binding Rossmann-like Domain"/>
    <property type="match status" value="1"/>
</dbReference>
<gene>
    <name evidence="2" type="ORF">IC235_07315</name>
</gene>
<reference evidence="2" key="1">
    <citation type="submission" date="2020-09" db="EMBL/GenBank/DDBJ databases">
        <authorList>
            <person name="Kim M.K."/>
        </authorList>
    </citation>
    <scope>NUCLEOTIDE SEQUENCE</scope>
    <source>
        <strain evidence="2">BT664</strain>
    </source>
</reference>
<comment type="caution">
    <text evidence="2">The sequence shown here is derived from an EMBL/GenBank/DDBJ whole genome shotgun (WGS) entry which is preliminary data.</text>
</comment>
<protein>
    <submittedName>
        <fullName evidence="2">SDR family NAD(P)-dependent oxidoreductase</fullName>
    </submittedName>
</protein>